<organism evidence="2 3">
    <name type="scientific">Elysia marginata</name>
    <dbReference type="NCBI Taxonomy" id="1093978"/>
    <lineage>
        <taxon>Eukaryota</taxon>
        <taxon>Metazoa</taxon>
        <taxon>Spiralia</taxon>
        <taxon>Lophotrochozoa</taxon>
        <taxon>Mollusca</taxon>
        <taxon>Gastropoda</taxon>
        <taxon>Heterobranchia</taxon>
        <taxon>Euthyneura</taxon>
        <taxon>Panpulmonata</taxon>
        <taxon>Sacoglossa</taxon>
        <taxon>Placobranchoidea</taxon>
        <taxon>Plakobranchidae</taxon>
        <taxon>Elysia</taxon>
    </lineage>
</organism>
<evidence type="ECO:0000313" key="2">
    <source>
        <dbReference type="EMBL" id="GFS01342.1"/>
    </source>
</evidence>
<comment type="caution">
    <text evidence="2">The sequence shown here is derived from an EMBL/GenBank/DDBJ whole genome shotgun (WGS) entry which is preliminary data.</text>
</comment>
<gene>
    <name evidence="2" type="ORF">ElyMa_004578900</name>
</gene>
<evidence type="ECO:0000313" key="3">
    <source>
        <dbReference type="Proteomes" id="UP000762676"/>
    </source>
</evidence>
<feature type="region of interest" description="Disordered" evidence="1">
    <location>
        <begin position="1"/>
        <end position="37"/>
    </location>
</feature>
<accession>A0AAV4HVY6</accession>
<keyword evidence="3" id="KW-1185">Reference proteome</keyword>
<name>A0AAV4HVY6_9GAST</name>
<reference evidence="2 3" key="1">
    <citation type="journal article" date="2021" name="Elife">
        <title>Chloroplast acquisition without the gene transfer in kleptoplastic sea slugs, Plakobranchus ocellatus.</title>
        <authorList>
            <person name="Maeda T."/>
            <person name="Takahashi S."/>
            <person name="Yoshida T."/>
            <person name="Shimamura S."/>
            <person name="Takaki Y."/>
            <person name="Nagai Y."/>
            <person name="Toyoda A."/>
            <person name="Suzuki Y."/>
            <person name="Arimoto A."/>
            <person name="Ishii H."/>
            <person name="Satoh N."/>
            <person name="Nishiyama T."/>
            <person name="Hasebe M."/>
            <person name="Maruyama T."/>
            <person name="Minagawa J."/>
            <person name="Obokata J."/>
            <person name="Shigenobu S."/>
        </authorList>
    </citation>
    <scope>NUCLEOTIDE SEQUENCE [LARGE SCALE GENOMIC DNA]</scope>
</reference>
<dbReference type="Proteomes" id="UP000762676">
    <property type="component" value="Unassembled WGS sequence"/>
</dbReference>
<evidence type="ECO:0000256" key="1">
    <source>
        <dbReference type="SAM" id="MobiDB-lite"/>
    </source>
</evidence>
<dbReference type="EMBL" id="BMAT01009209">
    <property type="protein sequence ID" value="GFS01342.1"/>
    <property type="molecule type" value="Genomic_DNA"/>
</dbReference>
<sequence>MLNKRNLQKYREANNPLTNEVRPVHYQSSSSTEKQQRQYKVAQLTDANSVLKYVLGRLQEIYEIKLLKALAETDMPAQEGCQQWIPRHYSIFGGDEVVD</sequence>
<proteinExistence type="predicted"/>
<protein>
    <submittedName>
        <fullName evidence="2">Uncharacterized protein</fullName>
    </submittedName>
</protein>
<dbReference type="AlphaFoldDB" id="A0AAV4HVY6"/>